<dbReference type="InterPro" id="IPR045028">
    <property type="entry name" value="DinG/Rad3-like"/>
</dbReference>
<dbReference type="Gene3D" id="3.40.50.300">
    <property type="entry name" value="P-loop containing nucleotide triphosphate hydrolases"/>
    <property type="match status" value="1"/>
</dbReference>
<dbReference type="EMBL" id="VYDA01000158">
    <property type="protein sequence ID" value="MYH60972.1"/>
    <property type="molecule type" value="Genomic_DNA"/>
</dbReference>
<sequence>MLTGATLRAGDHFDYLRDRLGCWDANGAIIDSPFDYKRNVLLYLPGDMPPPDRHNYQLALEEAIQQAALAAGGRTLVLFTSHSHLRASADAIRTPLAAAGLTVLQQGEGSRTRNLRDFRANPNSVLLGTSSYWEGIDLPGDQLVCLIIARLPFAVPTDPLYAARSRLYEDPFHEYAVPEAVIRLRQGFGRLIRSASDRGVVVLLDSRLWHRSYGEVFLDALPDCTRRQSPLSHLGEAVHGWLNHKVQAHAAVEQHLEYDAWDIGDE</sequence>
<comment type="similarity">
    <text evidence="1">Belongs to the helicase family. DinG subfamily.</text>
</comment>
<feature type="domain" description="ATP-dependent helicase C-terminal" evidence="2">
    <location>
        <begin position="82"/>
        <end position="210"/>
    </location>
</feature>
<dbReference type="Pfam" id="PF13307">
    <property type="entry name" value="Helicase_C_2"/>
    <property type="match status" value="1"/>
</dbReference>
<dbReference type="InterPro" id="IPR027417">
    <property type="entry name" value="P-loop_NTPase"/>
</dbReference>
<dbReference type="GO" id="GO:0003676">
    <property type="term" value="F:nucleic acid binding"/>
    <property type="evidence" value="ECO:0007669"/>
    <property type="project" value="InterPro"/>
</dbReference>
<dbReference type="GO" id="GO:0003678">
    <property type="term" value="F:DNA helicase activity"/>
    <property type="evidence" value="ECO:0007669"/>
    <property type="project" value="TreeGrafter"/>
</dbReference>
<dbReference type="SUPFAM" id="SSF52540">
    <property type="entry name" value="P-loop containing nucleoside triphosphate hydrolases"/>
    <property type="match status" value="1"/>
</dbReference>
<dbReference type="GO" id="GO:0016818">
    <property type="term" value="F:hydrolase activity, acting on acid anhydrides, in phosphorus-containing anhydrides"/>
    <property type="evidence" value="ECO:0007669"/>
    <property type="project" value="InterPro"/>
</dbReference>
<evidence type="ECO:0000256" key="1">
    <source>
        <dbReference type="ARBA" id="ARBA00038058"/>
    </source>
</evidence>
<dbReference type="GO" id="GO:0005524">
    <property type="term" value="F:ATP binding"/>
    <property type="evidence" value="ECO:0007669"/>
    <property type="project" value="InterPro"/>
</dbReference>
<dbReference type="GO" id="GO:0006139">
    <property type="term" value="P:nucleobase-containing compound metabolic process"/>
    <property type="evidence" value="ECO:0007669"/>
    <property type="project" value="InterPro"/>
</dbReference>
<dbReference type="SMART" id="SM00491">
    <property type="entry name" value="HELICc2"/>
    <property type="match status" value="1"/>
</dbReference>
<dbReference type="PANTHER" id="PTHR11472:SF34">
    <property type="entry name" value="REGULATOR OF TELOMERE ELONGATION HELICASE 1"/>
    <property type="match status" value="1"/>
</dbReference>
<accession>A0A6B1FTM8</accession>
<comment type="caution">
    <text evidence="3">The sequence shown here is derived from an EMBL/GenBank/DDBJ whole genome shotgun (WGS) entry which is preliminary data.</text>
</comment>
<gene>
    <name evidence="3" type="ORF">F4148_04170</name>
</gene>
<name>A0A6B1FTM8_9CHLR</name>
<reference evidence="3" key="1">
    <citation type="submission" date="2019-09" db="EMBL/GenBank/DDBJ databases">
        <title>Characterisation of the sponge microbiome using genome-centric metagenomics.</title>
        <authorList>
            <person name="Engelberts J.P."/>
            <person name="Robbins S.J."/>
            <person name="De Goeij J.M."/>
            <person name="Aranda M."/>
            <person name="Bell S.C."/>
            <person name="Webster N.S."/>
        </authorList>
    </citation>
    <scope>NUCLEOTIDE SEQUENCE</scope>
    <source>
        <strain evidence="3">SB0675_bin_29</strain>
    </source>
</reference>
<dbReference type="PANTHER" id="PTHR11472">
    <property type="entry name" value="DNA REPAIR DEAD HELICASE RAD3/XP-D SUBFAMILY MEMBER"/>
    <property type="match status" value="1"/>
</dbReference>
<dbReference type="InterPro" id="IPR006555">
    <property type="entry name" value="ATP-dep_Helicase_C"/>
</dbReference>
<dbReference type="AlphaFoldDB" id="A0A6B1FTM8"/>
<proteinExistence type="inferred from homology"/>
<organism evidence="3">
    <name type="scientific">Caldilineaceae bacterium SB0675_bin_29</name>
    <dbReference type="NCBI Taxonomy" id="2605266"/>
    <lineage>
        <taxon>Bacteria</taxon>
        <taxon>Bacillati</taxon>
        <taxon>Chloroflexota</taxon>
        <taxon>Caldilineae</taxon>
        <taxon>Caldilineales</taxon>
        <taxon>Caldilineaceae</taxon>
    </lineage>
</organism>
<evidence type="ECO:0000313" key="3">
    <source>
        <dbReference type="EMBL" id="MYH60972.1"/>
    </source>
</evidence>
<protein>
    <recommendedName>
        <fullName evidence="2">ATP-dependent helicase C-terminal domain-containing protein</fullName>
    </recommendedName>
</protein>
<evidence type="ECO:0000259" key="2">
    <source>
        <dbReference type="SMART" id="SM00491"/>
    </source>
</evidence>